<feature type="region of interest" description="Disordered" evidence="1">
    <location>
        <begin position="56"/>
        <end position="88"/>
    </location>
</feature>
<reference evidence="3" key="1">
    <citation type="journal article" date="2015" name="Nature">
        <title>Complex archaea that bridge the gap between prokaryotes and eukaryotes.</title>
        <authorList>
            <person name="Spang A."/>
            <person name="Saw J.H."/>
            <person name="Jorgensen S.L."/>
            <person name="Zaremba-Niedzwiedzka K."/>
            <person name="Martijn J."/>
            <person name="Lind A.E."/>
            <person name="van Eijk R."/>
            <person name="Schleper C."/>
            <person name="Guy L."/>
            <person name="Ettema T.J."/>
        </authorList>
    </citation>
    <scope>NUCLEOTIDE SEQUENCE</scope>
</reference>
<evidence type="ECO:0000313" key="3">
    <source>
        <dbReference type="EMBL" id="KKK77824.1"/>
    </source>
</evidence>
<sequence length="88" mass="9822">METLHTFGFFLLAGIIIGYLTRSWTARRDVVLACNRAIAEQERADRAIDYLARRSGAAPISGPGRDDDAEQREAMNEAQKSVMEMMST</sequence>
<protein>
    <submittedName>
        <fullName evidence="3">Uncharacterized protein</fullName>
    </submittedName>
</protein>
<evidence type="ECO:0000256" key="1">
    <source>
        <dbReference type="SAM" id="MobiDB-lite"/>
    </source>
</evidence>
<gene>
    <name evidence="3" type="ORF">LCGC14_2849740</name>
</gene>
<keyword evidence="2" id="KW-1133">Transmembrane helix</keyword>
<proteinExistence type="predicted"/>
<keyword evidence="2" id="KW-0812">Transmembrane</keyword>
<organism evidence="3">
    <name type="scientific">marine sediment metagenome</name>
    <dbReference type="NCBI Taxonomy" id="412755"/>
    <lineage>
        <taxon>unclassified sequences</taxon>
        <taxon>metagenomes</taxon>
        <taxon>ecological metagenomes</taxon>
    </lineage>
</organism>
<feature type="non-terminal residue" evidence="3">
    <location>
        <position position="88"/>
    </location>
</feature>
<accession>A0A0F9AH08</accession>
<feature type="transmembrane region" description="Helical" evidence="2">
    <location>
        <begin position="6"/>
        <end position="22"/>
    </location>
</feature>
<dbReference type="EMBL" id="LAZR01054766">
    <property type="protein sequence ID" value="KKK77824.1"/>
    <property type="molecule type" value="Genomic_DNA"/>
</dbReference>
<dbReference type="AlphaFoldDB" id="A0A0F9AH08"/>
<keyword evidence="2" id="KW-0472">Membrane</keyword>
<evidence type="ECO:0000256" key="2">
    <source>
        <dbReference type="SAM" id="Phobius"/>
    </source>
</evidence>
<name>A0A0F9AH08_9ZZZZ</name>
<comment type="caution">
    <text evidence="3">The sequence shown here is derived from an EMBL/GenBank/DDBJ whole genome shotgun (WGS) entry which is preliminary data.</text>
</comment>